<comment type="subcellular location">
    <subcellularLocation>
        <location evidence="1">Cell membrane</location>
        <topology evidence="1">Multi-pass membrane protein</topology>
    </subcellularLocation>
</comment>
<name>A0A7D4BTJ5_9BACT</name>
<proteinExistence type="predicted"/>
<dbReference type="KEGG" id="ttz:FHG85_11240"/>
<organism evidence="7 8">
    <name type="scientific">Tenuifilum thalassicum</name>
    <dbReference type="NCBI Taxonomy" id="2590900"/>
    <lineage>
        <taxon>Bacteria</taxon>
        <taxon>Pseudomonadati</taxon>
        <taxon>Bacteroidota</taxon>
        <taxon>Bacteroidia</taxon>
        <taxon>Bacteroidales</taxon>
        <taxon>Tenuifilaceae</taxon>
        <taxon>Tenuifilum</taxon>
    </lineage>
</organism>
<dbReference type="GO" id="GO:0015171">
    <property type="term" value="F:amino acid transmembrane transporter activity"/>
    <property type="evidence" value="ECO:0007669"/>
    <property type="project" value="TreeGrafter"/>
</dbReference>
<feature type="transmembrane region" description="Helical" evidence="6">
    <location>
        <begin position="113"/>
        <end position="140"/>
    </location>
</feature>
<dbReference type="InterPro" id="IPR001123">
    <property type="entry name" value="LeuE-type"/>
</dbReference>
<keyword evidence="4 6" id="KW-1133">Transmembrane helix</keyword>
<dbReference type="PANTHER" id="PTHR30086:SF20">
    <property type="entry name" value="ARGININE EXPORTER PROTEIN ARGO-RELATED"/>
    <property type="match status" value="1"/>
</dbReference>
<dbReference type="Pfam" id="PF01810">
    <property type="entry name" value="LysE"/>
    <property type="match status" value="1"/>
</dbReference>
<dbReference type="AlphaFoldDB" id="A0A7D4BTJ5"/>
<keyword evidence="5 6" id="KW-0472">Membrane</keyword>
<evidence type="ECO:0000313" key="7">
    <source>
        <dbReference type="EMBL" id="QKG81261.1"/>
    </source>
</evidence>
<sequence length="211" mass="23145">MLLILLIKGIIIGLAASIPLGPIGVICIQRTINKGRTSGFLSGLGAATADTIFAAIAGFSLSFIISFIKEQQTIIEIVGGVIVVLLGIKIFQTNPISQLKRQKRRKNSLFEDFVSVLFLTGSNPLAVFLFIALFATAGIITDDQSMWLNFIALAGVFLGAALWWYVLSSLVNHFRKHFRLKQLWWINKVSGVVIFVLGGLAIINVIQRLIF</sequence>
<keyword evidence="3 6" id="KW-0812">Transmembrane</keyword>
<evidence type="ECO:0000256" key="4">
    <source>
        <dbReference type="ARBA" id="ARBA00022989"/>
    </source>
</evidence>
<dbReference type="GO" id="GO:0005886">
    <property type="term" value="C:plasma membrane"/>
    <property type="evidence" value="ECO:0007669"/>
    <property type="project" value="UniProtKB-SubCell"/>
</dbReference>
<feature type="transmembrane region" description="Helical" evidence="6">
    <location>
        <begin position="146"/>
        <end position="168"/>
    </location>
</feature>
<evidence type="ECO:0000313" key="8">
    <source>
        <dbReference type="Proteomes" id="UP000500961"/>
    </source>
</evidence>
<dbReference type="PANTHER" id="PTHR30086">
    <property type="entry name" value="ARGININE EXPORTER PROTEIN ARGO"/>
    <property type="match status" value="1"/>
</dbReference>
<feature type="transmembrane region" description="Helical" evidence="6">
    <location>
        <begin position="74"/>
        <end position="92"/>
    </location>
</feature>
<dbReference type="EMBL" id="CP041345">
    <property type="protein sequence ID" value="QKG81261.1"/>
    <property type="molecule type" value="Genomic_DNA"/>
</dbReference>
<dbReference type="Proteomes" id="UP000500961">
    <property type="component" value="Chromosome"/>
</dbReference>
<evidence type="ECO:0000256" key="6">
    <source>
        <dbReference type="SAM" id="Phobius"/>
    </source>
</evidence>
<gene>
    <name evidence="7" type="ORF">FHG85_11240</name>
</gene>
<accession>A0A7D4BTJ5</accession>
<reference evidence="7 8" key="1">
    <citation type="submission" date="2019-07" db="EMBL/GenBank/DDBJ databases">
        <title>Thalassofilum flectens gen. nov., sp. nov., a novel moderate thermophilic anaerobe from a shallow sea hot spring in Kunashir Island (Russia), representing a new family in the order Bacteroidales, and proposal of Thalassofilacea fam. nov.</title>
        <authorList>
            <person name="Kochetkova T.V."/>
            <person name="Podosokorskaya O.A."/>
            <person name="Novikov A."/>
            <person name="Elcheninov A.G."/>
            <person name="Toshchakov S.V."/>
            <person name="Kublanov I.V."/>
        </authorList>
    </citation>
    <scope>NUCLEOTIDE SEQUENCE [LARGE SCALE GENOMIC DNA]</scope>
    <source>
        <strain evidence="7 8">38-H</strain>
    </source>
</reference>
<feature type="transmembrane region" description="Helical" evidence="6">
    <location>
        <begin position="189"/>
        <end position="210"/>
    </location>
</feature>
<evidence type="ECO:0000256" key="5">
    <source>
        <dbReference type="ARBA" id="ARBA00023136"/>
    </source>
</evidence>
<keyword evidence="2" id="KW-1003">Cell membrane</keyword>
<feature type="transmembrane region" description="Helical" evidence="6">
    <location>
        <begin position="6"/>
        <end position="28"/>
    </location>
</feature>
<evidence type="ECO:0000256" key="1">
    <source>
        <dbReference type="ARBA" id="ARBA00004651"/>
    </source>
</evidence>
<evidence type="ECO:0000256" key="2">
    <source>
        <dbReference type="ARBA" id="ARBA00022475"/>
    </source>
</evidence>
<feature type="transmembrane region" description="Helical" evidence="6">
    <location>
        <begin position="40"/>
        <end position="68"/>
    </location>
</feature>
<evidence type="ECO:0000256" key="3">
    <source>
        <dbReference type="ARBA" id="ARBA00022692"/>
    </source>
</evidence>
<keyword evidence="8" id="KW-1185">Reference proteome</keyword>
<protein>
    <submittedName>
        <fullName evidence="7">LysE family translocator</fullName>
    </submittedName>
</protein>